<evidence type="ECO:0000313" key="2">
    <source>
        <dbReference type="Proteomes" id="UP001318040"/>
    </source>
</evidence>
<dbReference type="KEGG" id="pmrn:116954771"/>
<evidence type="ECO:0000313" key="3">
    <source>
        <dbReference type="RefSeq" id="XP_032831447.1"/>
    </source>
</evidence>
<evidence type="ECO:0000256" key="1">
    <source>
        <dbReference type="SAM" id="MobiDB-lite"/>
    </source>
</evidence>
<dbReference type="RefSeq" id="XP_032831447.1">
    <property type="nucleotide sequence ID" value="XM_032975556.1"/>
</dbReference>
<reference evidence="3" key="1">
    <citation type="submission" date="2025-08" db="UniProtKB">
        <authorList>
            <consortium name="RefSeq"/>
        </authorList>
    </citation>
    <scope>IDENTIFICATION</scope>
    <source>
        <tissue evidence="3">Sperm</tissue>
    </source>
</reference>
<accession>A0AAJ7U855</accession>
<protein>
    <submittedName>
        <fullName evidence="3">Endochitinase A1-like isoform X1</fullName>
    </submittedName>
</protein>
<gene>
    <name evidence="3" type="primary">LOC116954771</name>
</gene>
<keyword evidence="2" id="KW-1185">Reference proteome</keyword>
<organism evidence="2 3">
    <name type="scientific">Petromyzon marinus</name>
    <name type="common">Sea lamprey</name>
    <dbReference type="NCBI Taxonomy" id="7757"/>
    <lineage>
        <taxon>Eukaryota</taxon>
        <taxon>Metazoa</taxon>
        <taxon>Chordata</taxon>
        <taxon>Craniata</taxon>
        <taxon>Vertebrata</taxon>
        <taxon>Cyclostomata</taxon>
        <taxon>Hyperoartia</taxon>
        <taxon>Petromyzontiformes</taxon>
        <taxon>Petromyzontidae</taxon>
        <taxon>Petromyzon</taxon>
    </lineage>
</organism>
<dbReference type="Proteomes" id="UP001318040">
    <property type="component" value="Chromosome 56"/>
</dbReference>
<proteinExistence type="predicted"/>
<feature type="compositionally biased region" description="Low complexity" evidence="1">
    <location>
        <begin position="93"/>
        <end position="102"/>
    </location>
</feature>
<dbReference type="AlphaFoldDB" id="A0AAJ7U855"/>
<sequence>MSDWAHHNPAGPAVVHATLSGCGHQGRTAGQVPVAQAGTFPVPAWAAAATAVPASPTLSGPSVRVATLEERRSCPPTQAPDLADGGRRGSSQAADAAVNRAATARPDARSFLLAAHRQLFPGRVEQSPRAATGAERSLPSPRNLATVAGTVVVPTAGRRNFSVLQQQAPAELPGGSRGTPFARAGSARAASATPLVPVTSVPGEAQCTVGAPGGNLQGAASESPAPCRWNARAQSSAASGHAKLQNDDSAAETVVNSFISYVLIHSRALRITR</sequence>
<name>A0AAJ7U855_PETMA</name>
<feature type="region of interest" description="Disordered" evidence="1">
    <location>
        <begin position="68"/>
        <end position="102"/>
    </location>
</feature>